<dbReference type="InterPro" id="IPR014724">
    <property type="entry name" value="RNA_pol_RPB2_OB-fold"/>
</dbReference>
<feature type="domain" description="RNA polymerase Rpb2" evidence="21">
    <location>
        <begin position="412"/>
        <end position="475"/>
    </location>
</feature>
<dbReference type="KEGG" id="nev:NTE_02750"/>
<dbReference type="FunFam" id="2.40.270.10:FF:000011">
    <property type="entry name" value="DNA-directed RNA polymerase subunit beta"/>
    <property type="match status" value="1"/>
</dbReference>
<evidence type="ECO:0000259" key="18">
    <source>
        <dbReference type="Pfam" id="PF04560"/>
    </source>
</evidence>
<dbReference type="RefSeq" id="WP_148701305.1">
    <property type="nucleotide sequence ID" value="NZ_CP007174.1"/>
</dbReference>
<dbReference type="GO" id="GO:0005737">
    <property type="term" value="C:cytoplasm"/>
    <property type="evidence" value="ECO:0007669"/>
    <property type="project" value="UniProtKB-SubCell"/>
</dbReference>
<dbReference type="InterPro" id="IPR007121">
    <property type="entry name" value="RNA_pol_bsu_CS"/>
</dbReference>
<gene>
    <name evidence="24" type="ORF">NTE_02750</name>
</gene>
<feature type="domain" description="RNA polymerase Rpb2" evidence="18">
    <location>
        <begin position="1022"/>
        <end position="1113"/>
    </location>
</feature>
<dbReference type="InterPro" id="IPR007641">
    <property type="entry name" value="RNA_pol_Rpb2_7"/>
</dbReference>
<sequence>MIENSIEMWPIINDILRREGVARQHLNSYNEFMERGLQSIIDEVGEIEIETAEYPYKIKLGKVKLQQPRIMELDGSITHVAPMEARLRNLTYASPIMLECSVVEDGKILESRFIHIGDMPVMVKSNTCILHNLPEVKLVEYGEDPRDPGGYFVINGSERVIVGLEDLSYNKIIVDTEETTGTLLYKAKVYSSIVGYRAKLELIMRPDGSIVTKIPGSPVDIPLITLIRALGLEADKDIADSVSLNEQIQDELEPSFEKAGDVASSRDAIVYISKRIAPGMLEEFQIKRAETLLDWGLLPHIGKNPENRHEKALFLGEAASKLIELKLGWIEADDKDHYGNKVIKFAGQMLADLFRTAFRNLIRDMKYQLERSGQKRGINAVAAAVRPGIVSDKLNNAIATGNWGRGRVGVTQLLDRTNYMSTISHLRRIQSPLSRSQPNFEARDLHATHFGRICPAETPEGSNCGLVKNLALSAIISVNVLSAEVTEKLYELGVQNVDEANEKLRAAGTRVFVDGRLIGYVEKGDVLAETLRNMRRSGKVHPHVGIYLYSSQNENATKRLYISCNAGRVMRPLVVLKDGKPLVTMEIIEKVSKKFLSWMDLLYMGVIELVDANEEENSYVAMEPKKVEAGKHTHLEIFPSAILGVGASIIPYPEHNQSPRNTYESAMAKQSLGFSTPLMNASTYVRQHFMLYPQIPVVSTKAINLLGLEDRPTGQNCVVAVLPFEGYNIEDAVVFNKSSVDRGLGRTFFYRIYEAEAKQYPGGMKDTFELPQADANIRGYRGEKAYRLLEADGAIMHEAVVNGGDILIGRTSPPRFMEEYKEFEVKGPYRRDTSVGVRPSENGVVDTVIITQSVEGGKMYKIRVRDMRIPEIGDKFASRHGQKGVVGMLVNQEDVPYTEDGLVPDVMINPHAFPSRMTVGMFMESLGGKAASLRGKIADGSAFLGEKLDDIKGAMEQYGFKYTGKEVMYDGRTGRRFPADVYVGVVYYQKLHHMVADKIHSRARGQVQMLTKQPTEGRARGGGLRFGEMERDCLIAYGASMMLKDRLLEESDKAEVNVCERCGLLAYYDVKQRRYVCRVCGEKAKISSVVIAYAFKLLLQEMMSLNVAPRLIAKEKV</sequence>
<dbReference type="InterPro" id="IPR015712">
    <property type="entry name" value="DNA-dir_RNA_pol_su2"/>
</dbReference>
<dbReference type="eggNOG" id="arCOG01762">
    <property type="taxonomic scope" value="Archaea"/>
</dbReference>
<feature type="domain" description="RNA polymerase Rpb2" evidence="19">
    <location>
        <begin position="170"/>
        <end position="343"/>
    </location>
</feature>
<evidence type="ECO:0000256" key="13">
    <source>
        <dbReference type="ARBA" id="ARBA00025838"/>
    </source>
</evidence>
<accession>A0A075MVZ2</accession>
<dbReference type="Pfam" id="PF04563">
    <property type="entry name" value="RNA_pol_Rpb2_1"/>
    <property type="match status" value="1"/>
</dbReference>
<keyword evidence="25" id="KW-1185">Reference proteome</keyword>
<evidence type="ECO:0000256" key="14">
    <source>
        <dbReference type="ARBA" id="ARBA00048552"/>
    </source>
</evidence>
<comment type="function">
    <text evidence="12">DNA-dependent RNA polymerase (RNAP) catalyzes the transcription of DNA into RNA using the four ribonucleoside triphosphates as substrates. The Rpo2 subunit (Rpo2N and Rpo2C in this organism) is implicated in DNA promoter recognition and in nucleotide binding.</text>
</comment>
<dbReference type="InterPro" id="IPR007646">
    <property type="entry name" value="RNA_pol_Rpb2_4"/>
</dbReference>
<evidence type="ECO:0000256" key="15">
    <source>
        <dbReference type="RuleBase" id="RU000434"/>
    </source>
</evidence>
<evidence type="ECO:0000259" key="23">
    <source>
        <dbReference type="Pfam" id="PF04567"/>
    </source>
</evidence>
<dbReference type="PANTHER" id="PTHR20856">
    <property type="entry name" value="DNA-DIRECTED RNA POLYMERASE I SUBUNIT 2"/>
    <property type="match status" value="1"/>
</dbReference>
<feature type="domain" description="RNA polymerase beta subunit protrusion" evidence="20">
    <location>
        <begin position="21"/>
        <end position="377"/>
    </location>
</feature>
<dbReference type="HOGENOM" id="CLU_000524_5_0_2"/>
<dbReference type="CDD" id="cd00653">
    <property type="entry name" value="RNA_pol_B_RPB2"/>
    <property type="match status" value="1"/>
</dbReference>
<organism evidence="24 25">
    <name type="scientific">Candidatus Nitrososphaera evergladensis SR1</name>
    <dbReference type="NCBI Taxonomy" id="1459636"/>
    <lineage>
        <taxon>Archaea</taxon>
        <taxon>Nitrososphaerota</taxon>
        <taxon>Nitrososphaeria</taxon>
        <taxon>Nitrososphaerales</taxon>
        <taxon>Nitrososphaeraceae</taxon>
        <taxon>Nitrososphaera</taxon>
    </lineage>
</organism>
<keyword evidence="9" id="KW-0862">Zinc</keyword>
<dbReference type="InterPro" id="IPR007647">
    <property type="entry name" value="RNA_pol_Rpb2_5"/>
</dbReference>
<dbReference type="InterPro" id="IPR007120">
    <property type="entry name" value="DNA-dir_RNAP_su2_dom"/>
</dbReference>
<dbReference type="GO" id="GO:0003899">
    <property type="term" value="F:DNA-directed RNA polymerase activity"/>
    <property type="evidence" value="ECO:0007669"/>
    <property type="project" value="UniProtKB-EC"/>
</dbReference>
<dbReference type="NCBIfam" id="NF006335">
    <property type="entry name" value="PRK08565.1"/>
    <property type="match status" value="1"/>
</dbReference>
<dbReference type="FunFam" id="3.90.1800.10:FF:000002">
    <property type="entry name" value="DNA-directed RNA polymerase subunit beta"/>
    <property type="match status" value="1"/>
</dbReference>
<evidence type="ECO:0000256" key="12">
    <source>
        <dbReference type="ARBA" id="ARBA00025096"/>
    </source>
</evidence>
<comment type="cofactor">
    <cofactor evidence="1">
        <name>Zn(2+)</name>
        <dbReference type="ChEBI" id="CHEBI:29105"/>
    </cofactor>
</comment>
<evidence type="ECO:0000259" key="22">
    <source>
        <dbReference type="Pfam" id="PF04566"/>
    </source>
</evidence>
<evidence type="ECO:0000259" key="17">
    <source>
        <dbReference type="Pfam" id="PF00562"/>
    </source>
</evidence>
<evidence type="ECO:0000256" key="2">
    <source>
        <dbReference type="ARBA" id="ARBA00004496"/>
    </source>
</evidence>
<dbReference type="Gene3D" id="3.90.1800.10">
    <property type="entry name" value="RNA polymerase alpha subunit dimerisation domain"/>
    <property type="match status" value="1"/>
</dbReference>
<feature type="domain" description="RNA polymerase Rpb2" evidence="23">
    <location>
        <begin position="598"/>
        <end position="633"/>
    </location>
</feature>
<comment type="subcellular location">
    <subcellularLocation>
        <location evidence="2">Cytoplasm</location>
    </subcellularLocation>
</comment>
<dbReference type="Pfam" id="PF04565">
    <property type="entry name" value="RNA_pol_Rpb2_3"/>
    <property type="match status" value="1"/>
</dbReference>
<evidence type="ECO:0000259" key="19">
    <source>
        <dbReference type="Pfam" id="PF04561"/>
    </source>
</evidence>
<keyword evidence="10" id="KW-0238">DNA-binding</keyword>
<comment type="subunit">
    <text evidence="13">Part of the RNA polymerase complex.</text>
</comment>
<evidence type="ECO:0000256" key="6">
    <source>
        <dbReference type="ARBA" id="ARBA00022679"/>
    </source>
</evidence>
<dbReference type="Proteomes" id="UP000028194">
    <property type="component" value="Chromosome"/>
</dbReference>
<evidence type="ECO:0000256" key="5">
    <source>
        <dbReference type="ARBA" id="ARBA00022490"/>
    </source>
</evidence>
<dbReference type="GeneID" id="41598439"/>
<comment type="similarity">
    <text evidence="3 15">Belongs to the RNA polymerase beta chain family.</text>
</comment>
<dbReference type="Gene3D" id="2.40.270.10">
    <property type="entry name" value="DNA-directed RNA polymerase, subunit 2, domain 6"/>
    <property type="match status" value="1"/>
</dbReference>
<comment type="function">
    <text evidence="16">DNA-dependent RNA polymerase catalyzes the transcription of DNA into RNA using the four ribonucleoside triphosphates as substrates.</text>
</comment>
<dbReference type="OrthoDB" id="6009at2157"/>
<dbReference type="Pfam" id="PF04567">
    <property type="entry name" value="RNA_pol_Rpb2_5"/>
    <property type="match status" value="1"/>
</dbReference>
<name>A0A075MVZ2_9ARCH</name>
<keyword evidence="11 16" id="KW-0804">Transcription</keyword>
<dbReference type="STRING" id="1459636.NTE_02750"/>
<evidence type="ECO:0000259" key="20">
    <source>
        <dbReference type="Pfam" id="PF04563"/>
    </source>
</evidence>
<evidence type="ECO:0000256" key="4">
    <source>
        <dbReference type="ARBA" id="ARBA00022478"/>
    </source>
</evidence>
<keyword evidence="6 16" id="KW-0808">Transferase</keyword>
<keyword evidence="7 16" id="KW-0548">Nucleotidyltransferase</keyword>
<feature type="domain" description="RNA polymerase Rpb2" evidence="22">
    <location>
        <begin position="511"/>
        <end position="576"/>
    </location>
</feature>
<feature type="domain" description="DNA-directed RNA polymerase subunit 2 hybrid-binding" evidence="17">
    <location>
        <begin position="647"/>
        <end position="1020"/>
    </location>
</feature>
<dbReference type="EC" id="2.7.7.6" evidence="16"/>
<evidence type="ECO:0000256" key="7">
    <source>
        <dbReference type="ARBA" id="ARBA00022695"/>
    </source>
</evidence>
<evidence type="ECO:0000256" key="8">
    <source>
        <dbReference type="ARBA" id="ARBA00022723"/>
    </source>
</evidence>
<dbReference type="InterPro" id="IPR037033">
    <property type="entry name" value="DNA-dir_RNAP_su2_hyb_sf"/>
</dbReference>
<protein>
    <recommendedName>
        <fullName evidence="16">DNA-directed RNA polymerase subunit beta</fullName>
        <ecNumber evidence="16">2.7.7.6</ecNumber>
    </recommendedName>
</protein>
<dbReference type="GO" id="GO:0000428">
    <property type="term" value="C:DNA-directed RNA polymerase complex"/>
    <property type="evidence" value="ECO:0007669"/>
    <property type="project" value="UniProtKB-KW"/>
</dbReference>
<dbReference type="EMBL" id="CP007174">
    <property type="protein sequence ID" value="AIF84792.1"/>
    <property type="molecule type" value="Genomic_DNA"/>
</dbReference>
<dbReference type="InterPro" id="IPR007642">
    <property type="entry name" value="RNA_pol_Rpb2_2"/>
</dbReference>
<dbReference type="GO" id="GO:0008270">
    <property type="term" value="F:zinc ion binding"/>
    <property type="evidence" value="ECO:0007669"/>
    <property type="project" value="InterPro"/>
</dbReference>
<evidence type="ECO:0000313" key="25">
    <source>
        <dbReference type="Proteomes" id="UP000028194"/>
    </source>
</evidence>
<evidence type="ECO:0000313" key="24">
    <source>
        <dbReference type="EMBL" id="AIF84792.1"/>
    </source>
</evidence>
<evidence type="ECO:0000256" key="11">
    <source>
        <dbReference type="ARBA" id="ARBA00023163"/>
    </source>
</evidence>
<dbReference type="NCBIfam" id="NF007175">
    <property type="entry name" value="PRK09606.1"/>
    <property type="match status" value="1"/>
</dbReference>
<dbReference type="GO" id="GO:0032549">
    <property type="term" value="F:ribonucleoside binding"/>
    <property type="evidence" value="ECO:0007669"/>
    <property type="project" value="InterPro"/>
</dbReference>
<evidence type="ECO:0000259" key="21">
    <source>
        <dbReference type="Pfam" id="PF04565"/>
    </source>
</evidence>
<dbReference type="NCBIfam" id="TIGR03670">
    <property type="entry name" value="rpoB_arch"/>
    <property type="match status" value="1"/>
</dbReference>
<keyword evidence="4 16" id="KW-0240">DNA-directed RNA polymerase</keyword>
<dbReference type="SUPFAM" id="SSF64484">
    <property type="entry name" value="beta and beta-prime subunits of DNA dependent RNA-polymerase"/>
    <property type="match status" value="1"/>
</dbReference>
<dbReference type="PROSITE" id="PS01166">
    <property type="entry name" value="RNA_POL_BETA"/>
    <property type="match status" value="1"/>
</dbReference>
<evidence type="ECO:0000256" key="3">
    <source>
        <dbReference type="ARBA" id="ARBA00006835"/>
    </source>
</evidence>
<dbReference type="InterPro" id="IPR019969">
    <property type="entry name" value="RNAP_Rpo2"/>
</dbReference>
<dbReference type="GO" id="GO:0006351">
    <property type="term" value="P:DNA-templated transcription"/>
    <property type="evidence" value="ECO:0007669"/>
    <property type="project" value="InterPro"/>
</dbReference>
<dbReference type="InterPro" id="IPR007644">
    <property type="entry name" value="RNA_pol_bsu_protrusion"/>
</dbReference>
<dbReference type="Pfam" id="PF04561">
    <property type="entry name" value="RNA_pol_Rpb2_2"/>
    <property type="match status" value="1"/>
</dbReference>
<evidence type="ECO:0000256" key="10">
    <source>
        <dbReference type="ARBA" id="ARBA00023125"/>
    </source>
</evidence>
<dbReference type="Gene3D" id="2.40.50.150">
    <property type="match status" value="1"/>
</dbReference>
<proteinExistence type="inferred from homology"/>
<evidence type="ECO:0000256" key="16">
    <source>
        <dbReference type="RuleBase" id="RU363031"/>
    </source>
</evidence>
<dbReference type="GO" id="GO:0003677">
    <property type="term" value="F:DNA binding"/>
    <property type="evidence" value="ECO:0007669"/>
    <property type="project" value="UniProtKB-KW"/>
</dbReference>
<comment type="catalytic activity">
    <reaction evidence="14 16">
        <text>RNA(n) + a ribonucleoside 5'-triphosphate = RNA(n+1) + diphosphate</text>
        <dbReference type="Rhea" id="RHEA:21248"/>
        <dbReference type="Rhea" id="RHEA-COMP:14527"/>
        <dbReference type="Rhea" id="RHEA-COMP:17342"/>
        <dbReference type="ChEBI" id="CHEBI:33019"/>
        <dbReference type="ChEBI" id="CHEBI:61557"/>
        <dbReference type="ChEBI" id="CHEBI:140395"/>
        <dbReference type="EC" id="2.7.7.6"/>
    </reaction>
</comment>
<dbReference type="Gene3D" id="3.90.1100.10">
    <property type="match status" value="2"/>
</dbReference>
<dbReference type="Pfam" id="PF04560">
    <property type="entry name" value="RNA_pol_Rpb2_7"/>
    <property type="match status" value="1"/>
</dbReference>
<dbReference type="AlphaFoldDB" id="A0A075MVZ2"/>
<evidence type="ECO:0000256" key="1">
    <source>
        <dbReference type="ARBA" id="ARBA00001947"/>
    </source>
</evidence>
<reference evidence="24 25" key="1">
    <citation type="journal article" date="2014" name="PLoS ONE">
        <title>Genome Sequence of Candidatus Nitrososphaera evergladensis from Group I.1b Enriched from Everglades Soil Reveals Novel Genomic Features of the Ammonia-Oxidizing Archaea.</title>
        <authorList>
            <person name="Zhalnina K.V."/>
            <person name="Dias R."/>
            <person name="Leonard M.T."/>
            <person name="Dorr de Quadros P."/>
            <person name="Camargo F.A."/>
            <person name="Drew J.C."/>
            <person name="Farmerie W.G."/>
            <person name="Daroub S.H."/>
            <person name="Triplett E.W."/>
        </authorList>
    </citation>
    <scope>NUCLEOTIDE SEQUENCE [LARGE SCALE GENOMIC DNA]</scope>
    <source>
        <strain evidence="24 25">SR1</strain>
    </source>
</reference>
<keyword evidence="8" id="KW-0479">Metal-binding</keyword>
<evidence type="ECO:0000256" key="9">
    <source>
        <dbReference type="ARBA" id="ARBA00022833"/>
    </source>
</evidence>
<dbReference type="Pfam" id="PF04566">
    <property type="entry name" value="RNA_pol_Rpb2_4"/>
    <property type="match status" value="1"/>
</dbReference>
<keyword evidence="5" id="KW-0963">Cytoplasm</keyword>
<dbReference type="InterPro" id="IPR007645">
    <property type="entry name" value="RNA_pol_Rpb2_3"/>
</dbReference>
<dbReference type="Pfam" id="PF00562">
    <property type="entry name" value="RNA_pol_Rpb2_6"/>
    <property type="match status" value="1"/>
</dbReference>